<sequence>MAESTVGSRGGRFGTDNWGDKLREFVRYIPSGDTIPDDTWRARHRNIVLALFAHIPFLIALGLYEGTEPFSGAQIPEIPTTMLVSRVGIVAAIGLLAVWPRFSRRIRTSLATVGLVMSSAVLVYFSGGYIEAHFHFFVVMGIVAVYEDWAPFLVGIVFVALQHAVFGFYMPEMVYNHNAGATRPFVWAGIHAAFVLMLASALMTNWVSIERSREEARNQLAETEEAEELKAEAEARQREVEEMNDHLERKADDFSAKMTRAADGDLGVRLDSDADSEAMAQIAEDFNGMMDEMESAVQNIQAFAQEVTAASEEANAGAGEVKQASEEVSEAVQEISRGTNEQREMLEDVYDEMTDLSAAVEEVASSAETVAKTSHETAQIADAGEDTARGAIDDAQEAKSAIGSTRDNVEHLEDQMTEIGEIVELISDIAEQTNLLALNANIEAARVSSTGNGDGDGFAVVADEVKQLAEETQESATEIEELIEETQAQTARTVEEARTAEEHMEEGVEAVQDVLDAFTQVSENTDETDSGIQEISDATDDQAKSAEQSVSVVEEVADISRNTADEAEGVSAAAEQQAASISQVSSNVEALTDQAEQLQSLLARFEVSATKTQVPTPGPEDGSGSGRNLALNDGGRLESPDSEARPNSGSESGFEFDAE</sequence>
<dbReference type="PROSITE" id="PS50885">
    <property type="entry name" value="HAMP"/>
    <property type="match status" value="1"/>
</dbReference>
<evidence type="ECO:0000313" key="10">
    <source>
        <dbReference type="Proteomes" id="UP001570511"/>
    </source>
</evidence>
<feature type="coiled-coil region" evidence="4">
    <location>
        <begin position="206"/>
        <end position="257"/>
    </location>
</feature>
<feature type="transmembrane region" description="Helical" evidence="6">
    <location>
        <begin position="78"/>
        <end position="98"/>
    </location>
</feature>
<evidence type="ECO:0000313" key="9">
    <source>
        <dbReference type="EMBL" id="MFA1610868.1"/>
    </source>
</evidence>
<evidence type="ECO:0000256" key="2">
    <source>
        <dbReference type="ARBA" id="ARBA00029447"/>
    </source>
</evidence>
<evidence type="ECO:0000259" key="7">
    <source>
        <dbReference type="PROSITE" id="PS50111"/>
    </source>
</evidence>
<feature type="transmembrane region" description="Helical" evidence="6">
    <location>
        <begin position="47"/>
        <end position="66"/>
    </location>
</feature>
<feature type="domain" description="HAMP" evidence="8">
    <location>
        <begin position="245"/>
        <end position="298"/>
    </location>
</feature>
<feature type="coiled-coil region" evidence="4">
    <location>
        <begin position="581"/>
        <end position="608"/>
    </location>
</feature>
<dbReference type="CDD" id="cd06225">
    <property type="entry name" value="HAMP"/>
    <property type="match status" value="1"/>
</dbReference>
<dbReference type="Pfam" id="PF00015">
    <property type="entry name" value="MCPsignal"/>
    <property type="match status" value="1"/>
</dbReference>
<dbReference type="PANTHER" id="PTHR32089">
    <property type="entry name" value="METHYL-ACCEPTING CHEMOTAXIS PROTEIN MCPB"/>
    <property type="match status" value="1"/>
</dbReference>
<feature type="transmembrane region" description="Helical" evidence="6">
    <location>
        <begin position="110"/>
        <end position="130"/>
    </location>
</feature>
<dbReference type="RefSeq" id="WP_372388693.1">
    <property type="nucleotide sequence ID" value="NZ_JBGNYA010000001.1"/>
</dbReference>
<organism evidence="9 10">
    <name type="scientific">Halobellus rubicundus</name>
    <dbReference type="NCBI Taxonomy" id="2996466"/>
    <lineage>
        <taxon>Archaea</taxon>
        <taxon>Methanobacteriati</taxon>
        <taxon>Methanobacteriota</taxon>
        <taxon>Stenosarchaea group</taxon>
        <taxon>Halobacteria</taxon>
        <taxon>Halobacteriales</taxon>
        <taxon>Haloferacaceae</taxon>
        <taxon>Halobellus</taxon>
    </lineage>
</organism>
<proteinExistence type="inferred from homology"/>
<dbReference type="AlphaFoldDB" id="A0ABD5MEE4"/>
<comment type="caution">
    <text evidence="9">The sequence shown here is derived from an EMBL/GenBank/DDBJ whole genome shotgun (WGS) entry which is preliminary data.</text>
</comment>
<dbReference type="CDD" id="cd11386">
    <property type="entry name" value="MCP_signal"/>
    <property type="match status" value="1"/>
</dbReference>
<dbReference type="SMART" id="SM00283">
    <property type="entry name" value="MA"/>
    <property type="match status" value="1"/>
</dbReference>
<feature type="coiled-coil region" evidence="4">
    <location>
        <begin position="293"/>
        <end position="341"/>
    </location>
</feature>
<feature type="transmembrane region" description="Helical" evidence="6">
    <location>
        <begin position="150"/>
        <end position="169"/>
    </location>
</feature>
<dbReference type="InterPro" id="IPR003660">
    <property type="entry name" value="HAMP_dom"/>
</dbReference>
<dbReference type="InterPro" id="IPR004089">
    <property type="entry name" value="MCPsignal_dom"/>
</dbReference>
<feature type="coiled-coil region" evidence="4">
    <location>
        <begin position="462"/>
        <end position="489"/>
    </location>
</feature>
<evidence type="ECO:0000256" key="4">
    <source>
        <dbReference type="SAM" id="Coils"/>
    </source>
</evidence>
<keyword evidence="1 3" id="KW-0807">Transducer</keyword>
<dbReference type="PANTHER" id="PTHR32089:SF112">
    <property type="entry name" value="LYSOZYME-LIKE PROTEIN-RELATED"/>
    <property type="match status" value="1"/>
</dbReference>
<dbReference type="Proteomes" id="UP001570511">
    <property type="component" value="Unassembled WGS sequence"/>
</dbReference>
<dbReference type="SUPFAM" id="SSF58104">
    <property type="entry name" value="Methyl-accepting chemotaxis protein (MCP) signaling domain"/>
    <property type="match status" value="1"/>
</dbReference>
<dbReference type="GO" id="GO:0007165">
    <property type="term" value="P:signal transduction"/>
    <property type="evidence" value="ECO:0007669"/>
    <property type="project" value="UniProtKB-KW"/>
</dbReference>
<comment type="similarity">
    <text evidence="2">Belongs to the methyl-accepting chemotaxis (MCP) protein family.</text>
</comment>
<accession>A0ABD5MEE4</accession>
<keyword evidence="10" id="KW-1185">Reference proteome</keyword>
<keyword evidence="6" id="KW-1133">Transmembrane helix</keyword>
<keyword evidence="6" id="KW-0812">Transmembrane</keyword>
<keyword evidence="6" id="KW-0472">Membrane</keyword>
<dbReference type="Gene3D" id="1.10.287.950">
    <property type="entry name" value="Methyl-accepting chemotaxis protein"/>
    <property type="match status" value="1"/>
</dbReference>
<feature type="domain" description="Methyl-accepting transducer" evidence="7">
    <location>
        <begin position="317"/>
        <end position="557"/>
    </location>
</feature>
<evidence type="ECO:0000259" key="8">
    <source>
        <dbReference type="PROSITE" id="PS50885"/>
    </source>
</evidence>
<dbReference type="EMBL" id="JBGNYA010000001">
    <property type="protein sequence ID" value="MFA1610868.1"/>
    <property type="molecule type" value="Genomic_DNA"/>
</dbReference>
<feature type="transmembrane region" description="Helical" evidence="6">
    <location>
        <begin position="185"/>
        <end position="207"/>
    </location>
</feature>
<evidence type="ECO:0000256" key="1">
    <source>
        <dbReference type="ARBA" id="ARBA00023224"/>
    </source>
</evidence>
<evidence type="ECO:0000256" key="5">
    <source>
        <dbReference type="SAM" id="MobiDB-lite"/>
    </source>
</evidence>
<gene>
    <name evidence="9" type="ORF">OS889_07625</name>
</gene>
<feature type="compositionally biased region" description="Basic and acidic residues" evidence="5">
    <location>
        <begin position="635"/>
        <end position="644"/>
    </location>
</feature>
<dbReference type="PROSITE" id="PS50111">
    <property type="entry name" value="CHEMOTAXIS_TRANSDUC_2"/>
    <property type="match status" value="1"/>
</dbReference>
<reference evidence="9 10" key="1">
    <citation type="submission" date="2024-08" db="EMBL/GenBank/DDBJ databases">
        <title>Halobellus sp. MBLA0158 whole genome sequence.</title>
        <authorList>
            <person name="Hwang C.Y."/>
            <person name="Cho E.-S."/>
            <person name="Seo M.-J."/>
        </authorList>
    </citation>
    <scope>NUCLEOTIDE SEQUENCE [LARGE SCALE GENOMIC DNA]</scope>
    <source>
        <strain evidence="9 10">MBLA0158</strain>
    </source>
</reference>
<evidence type="ECO:0000256" key="3">
    <source>
        <dbReference type="PROSITE-ProRule" id="PRU00284"/>
    </source>
</evidence>
<name>A0ABD5MEE4_9EURY</name>
<dbReference type="SMART" id="SM00304">
    <property type="entry name" value="HAMP"/>
    <property type="match status" value="2"/>
</dbReference>
<keyword evidence="4" id="KW-0175">Coiled coil</keyword>
<feature type="region of interest" description="Disordered" evidence="5">
    <location>
        <begin position="609"/>
        <end position="659"/>
    </location>
</feature>
<protein>
    <submittedName>
        <fullName evidence="9">Methyl-accepting chemotaxis protein</fullName>
    </submittedName>
</protein>
<evidence type="ECO:0000256" key="6">
    <source>
        <dbReference type="SAM" id="Phobius"/>
    </source>
</evidence>